<dbReference type="Pfam" id="PF00005">
    <property type="entry name" value="ABC_tran"/>
    <property type="match status" value="2"/>
</dbReference>
<dbReference type="InterPro" id="IPR003439">
    <property type="entry name" value="ABC_transporter-like_ATP-bd"/>
</dbReference>
<evidence type="ECO:0000256" key="3">
    <source>
        <dbReference type="ARBA" id="ARBA00022692"/>
    </source>
</evidence>
<keyword evidence="3 8" id="KW-0812">Transmembrane</keyword>
<keyword evidence="12" id="KW-1185">Reference proteome</keyword>
<dbReference type="InterPro" id="IPR011527">
    <property type="entry name" value="ABC1_TM_dom"/>
</dbReference>
<dbReference type="Proteomes" id="UP000799757">
    <property type="component" value="Unassembled WGS sequence"/>
</dbReference>
<proteinExistence type="inferred from homology"/>
<dbReference type="Gene3D" id="1.20.1560.10">
    <property type="entry name" value="ABC transporter type 1, transmembrane domain"/>
    <property type="match status" value="1"/>
</dbReference>
<evidence type="ECO:0000259" key="10">
    <source>
        <dbReference type="PROSITE" id="PS50929"/>
    </source>
</evidence>
<dbReference type="Pfam" id="PF00664">
    <property type="entry name" value="ABC_membrane"/>
    <property type="match status" value="2"/>
</dbReference>
<dbReference type="InterPro" id="IPR036640">
    <property type="entry name" value="ABC1_TM_sf"/>
</dbReference>
<feature type="domain" description="ABC transmembrane type-1" evidence="10">
    <location>
        <begin position="667"/>
        <end position="954"/>
    </location>
</feature>
<evidence type="ECO:0000313" key="12">
    <source>
        <dbReference type="Proteomes" id="UP000799757"/>
    </source>
</evidence>
<feature type="transmembrane region" description="Helical" evidence="8">
    <location>
        <begin position="925"/>
        <end position="949"/>
    </location>
</feature>
<evidence type="ECO:0000256" key="6">
    <source>
        <dbReference type="ARBA" id="ARBA00022989"/>
    </source>
</evidence>
<dbReference type="CDD" id="cd18577">
    <property type="entry name" value="ABC_6TM_Pgp_ABCB1_D1_like"/>
    <property type="match status" value="1"/>
</dbReference>
<keyword evidence="5" id="KW-0067">ATP-binding</keyword>
<dbReference type="GO" id="GO:0016887">
    <property type="term" value="F:ATP hydrolysis activity"/>
    <property type="evidence" value="ECO:0007669"/>
    <property type="project" value="InterPro"/>
</dbReference>
<dbReference type="SUPFAM" id="SSF90123">
    <property type="entry name" value="ABC transporter transmembrane region"/>
    <property type="match status" value="2"/>
</dbReference>
<feature type="domain" description="ABC transporter" evidence="9">
    <location>
        <begin position="992"/>
        <end position="1248"/>
    </location>
</feature>
<evidence type="ECO:0000256" key="4">
    <source>
        <dbReference type="ARBA" id="ARBA00022741"/>
    </source>
</evidence>
<dbReference type="InterPro" id="IPR039421">
    <property type="entry name" value="Type_1_exporter"/>
</dbReference>
<dbReference type="GO" id="GO:0005743">
    <property type="term" value="C:mitochondrial inner membrane"/>
    <property type="evidence" value="ECO:0007669"/>
    <property type="project" value="TreeGrafter"/>
</dbReference>
<dbReference type="PANTHER" id="PTHR43394">
    <property type="entry name" value="ATP-DEPENDENT PERMEASE MDL1, MITOCHONDRIAL"/>
    <property type="match status" value="1"/>
</dbReference>
<evidence type="ECO:0000256" key="7">
    <source>
        <dbReference type="ARBA" id="ARBA00023136"/>
    </source>
</evidence>
<dbReference type="EMBL" id="MU002104">
    <property type="protein sequence ID" value="KAF2789932.1"/>
    <property type="molecule type" value="Genomic_DNA"/>
</dbReference>
<evidence type="ECO:0000256" key="8">
    <source>
        <dbReference type="SAM" id="Phobius"/>
    </source>
</evidence>
<protein>
    <submittedName>
        <fullName evidence="11">Multidrug resistance protein</fullName>
    </submittedName>
</protein>
<feature type="domain" description="ABC transporter" evidence="9">
    <location>
        <begin position="346"/>
        <end position="591"/>
    </location>
</feature>
<feature type="transmembrane region" description="Helical" evidence="8">
    <location>
        <begin position="662"/>
        <end position="687"/>
    </location>
</feature>
<dbReference type="GO" id="GO:0005524">
    <property type="term" value="F:ATP binding"/>
    <property type="evidence" value="ECO:0007669"/>
    <property type="project" value="UniProtKB-KW"/>
</dbReference>
<gene>
    <name evidence="11" type="ORF">K505DRAFT_352272</name>
</gene>
<evidence type="ECO:0000313" key="11">
    <source>
        <dbReference type="EMBL" id="KAF2789932.1"/>
    </source>
</evidence>
<comment type="subcellular location">
    <subcellularLocation>
        <location evidence="1">Membrane</location>
        <topology evidence="1">Multi-pass membrane protein</topology>
    </subcellularLocation>
</comment>
<dbReference type="CDD" id="cd18578">
    <property type="entry name" value="ABC_6TM_Pgp_ABCB1_D2_like"/>
    <property type="match status" value="1"/>
</dbReference>
<dbReference type="PANTHER" id="PTHR43394:SF27">
    <property type="entry name" value="ATP-DEPENDENT TRANSLOCASE ABCB1-LIKE"/>
    <property type="match status" value="1"/>
</dbReference>
<feature type="transmembrane region" description="Helical" evidence="8">
    <location>
        <begin position="707"/>
        <end position="739"/>
    </location>
</feature>
<dbReference type="SMART" id="SM00382">
    <property type="entry name" value="AAA"/>
    <property type="match status" value="2"/>
</dbReference>
<dbReference type="Gene3D" id="3.40.50.300">
    <property type="entry name" value="P-loop containing nucleotide triphosphate hydrolases"/>
    <property type="match status" value="2"/>
</dbReference>
<feature type="transmembrane region" description="Helical" evidence="8">
    <location>
        <begin position="890"/>
        <end position="913"/>
    </location>
</feature>
<dbReference type="CDD" id="cd03249">
    <property type="entry name" value="ABC_MTABC3_MDL1_MDL2"/>
    <property type="match status" value="1"/>
</dbReference>
<feature type="transmembrane region" description="Helical" evidence="8">
    <location>
        <begin position="810"/>
        <end position="828"/>
    </location>
</feature>
<feature type="transmembrane region" description="Helical" evidence="8">
    <location>
        <begin position="141"/>
        <end position="159"/>
    </location>
</feature>
<dbReference type="PROSITE" id="PS50893">
    <property type="entry name" value="ABC_TRANSPORTER_2"/>
    <property type="match status" value="2"/>
</dbReference>
<dbReference type="FunFam" id="3.40.50.300:FF:000913">
    <property type="entry name" value="ABC multidrug transporter SitT"/>
    <property type="match status" value="1"/>
</dbReference>
<feature type="transmembrane region" description="Helical" evidence="8">
    <location>
        <begin position="247"/>
        <end position="269"/>
    </location>
</feature>
<feature type="transmembrane region" description="Helical" evidence="8">
    <location>
        <begin position="67"/>
        <end position="89"/>
    </location>
</feature>
<sequence length="1255" mass="136581">MRAYFKLWSYASPLDNVLRCLAALAAAGSGTAEPLMAIIFGNLVNLFNGTSPITPEEFRSQVNKNALYFVYLFIGKFACVYTAATLFSITSSRMTSKIRLQYLRKVLHQPISYFDKNAPGAIATSLANDTNIVQVGLSEKLGIIFQVISMILCAFIIAFTRNWKLTLVTATIVPYMVITTGFFGGMSAQVEARINKTLNHGSGVAEEALSSILNITALGAAEKIVRRFDVYVKDAMRSFGQIGPLQACIYGNMFLAMHSGYALALFYGVKLLSRGEIKDGGTVVTVLFCMILASATMGFIAPLIPDFTKAGAAAQQIVTMLGDGDEHNPSKDDMPGIKLDSLRGELELKAVTFSYSERPTVTVLENMSLHIPAGKVTAIVGHSGSGKSTVVGLLEKWYTTNQGTILVDGHDLTTLDLPWWRTQIGLVQQEPMLFNDTIYHNVLNGLRGADFELLPDIKKRELVIDACKQANAHDFIEQLPNGYDTLAGERAGLLSGGQKQRIAIARSIISDPKILLLDEATSALDSESERAVSTALEKASRGRTTITIAHKLSTIVNADNIVVLSRGVIVEHGTHSELISLDGHYCRLLQAQGTSNDDSKPEAHAENEMISKIASRNLARQSTKAGADPLGEVTSSLESADISRRLGIFHCIYKMYAENPSLIWPSILSFIAALVSGAAFPLQALFFSRLVTIFQVQGPELVSRGNFWALMFFVLGLSQLISYLIIFYFMGVVGAKLGLVYYHKYLKSMLEQDVGFFQASGNTSGGLTALQSADGSDLSMLFASSSGLIIVFVTDLIACCILAIAVYWKLGLVATFGCLPLLLAAGFLRMRLDLTAQDRCAAAFLESARYSTEAVAAIRTVSSLTMEGKVEDMYSRKLQNASASSVRKMLLAMVLYALSDALALAASALTFWYGGRLISFGELSAIQFFLIFSAIIFGGQSAGFIFGFTSSTNRAHAAMNRILYLTHSKPPINSSTGLDPKSSPPPSDTPTIEFRDVHFHYPSRASVPVLRGISLSIARGSHVCIVGPSGCGKSTVVALLERFYDLQSTSKDEKLHDSGEIRIYGRPIAEWDITKLRKMIGLVAQDTTLYHGTIRDNILLGIDESEFDGEHELDDMIERACKEANIHTFIASLPDGFATDIGARGIALSGGQRQRIALARCLIRNPDILLLDEATSALDPESEKSVREALGKARKEREGLTVVSVTHQVESMKDADWVFVVDKGVVVEEGRWEVLMRERGRLWGMVVRGEVAGGD</sequence>
<feature type="transmembrane region" description="Helical" evidence="8">
    <location>
        <begin position="21"/>
        <end position="47"/>
    </location>
</feature>
<evidence type="ECO:0000256" key="2">
    <source>
        <dbReference type="ARBA" id="ARBA00007577"/>
    </source>
</evidence>
<dbReference type="AlphaFoldDB" id="A0A6A6X0R2"/>
<dbReference type="InterPro" id="IPR017871">
    <property type="entry name" value="ABC_transporter-like_CS"/>
</dbReference>
<dbReference type="InterPro" id="IPR003593">
    <property type="entry name" value="AAA+_ATPase"/>
</dbReference>
<dbReference type="GO" id="GO:0090374">
    <property type="term" value="P:oligopeptide export from mitochondrion"/>
    <property type="evidence" value="ECO:0007669"/>
    <property type="project" value="TreeGrafter"/>
</dbReference>
<keyword evidence="6 8" id="KW-1133">Transmembrane helix</keyword>
<dbReference type="GO" id="GO:0015421">
    <property type="term" value="F:ABC-type oligopeptide transporter activity"/>
    <property type="evidence" value="ECO:0007669"/>
    <property type="project" value="TreeGrafter"/>
</dbReference>
<feature type="domain" description="ABC transmembrane type-1" evidence="10">
    <location>
        <begin position="21"/>
        <end position="309"/>
    </location>
</feature>
<feature type="transmembrane region" description="Helical" evidence="8">
    <location>
        <begin position="281"/>
        <end position="304"/>
    </location>
</feature>
<reference evidence="11" key="1">
    <citation type="journal article" date="2020" name="Stud. Mycol.">
        <title>101 Dothideomycetes genomes: a test case for predicting lifestyles and emergence of pathogens.</title>
        <authorList>
            <person name="Haridas S."/>
            <person name="Albert R."/>
            <person name="Binder M."/>
            <person name="Bloem J."/>
            <person name="Labutti K."/>
            <person name="Salamov A."/>
            <person name="Andreopoulos B."/>
            <person name="Baker S."/>
            <person name="Barry K."/>
            <person name="Bills G."/>
            <person name="Bluhm B."/>
            <person name="Cannon C."/>
            <person name="Castanera R."/>
            <person name="Culley D."/>
            <person name="Daum C."/>
            <person name="Ezra D."/>
            <person name="Gonzalez J."/>
            <person name="Henrissat B."/>
            <person name="Kuo A."/>
            <person name="Liang C."/>
            <person name="Lipzen A."/>
            <person name="Lutzoni F."/>
            <person name="Magnuson J."/>
            <person name="Mondo S."/>
            <person name="Nolan M."/>
            <person name="Ohm R."/>
            <person name="Pangilinan J."/>
            <person name="Park H.-J."/>
            <person name="Ramirez L."/>
            <person name="Alfaro M."/>
            <person name="Sun H."/>
            <person name="Tritt A."/>
            <person name="Yoshinaga Y."/>
            <person name="Zwiers L.-H."/>
            <person name="Turgeon B."/>
            <person name="Goodwin S."/>
            <person name="Spatafora J."/>
            <person name="Crous P."/>
            <person name="Grigoriev I."/>
        </authorList>
    </citation>
    <scope>NUCLEOTIDE SEQUENCE</scope>
    <source>
        <strain evidence="11">CBS 109.77</strain>
    </source>
</reference>
<dbReference type="InterPro" id="IPR027417">
    <property type="entry name" value="P-loop_NTPase"/>
</dbReference>
<evidence type="ECO:0000256" key="1">
    <source>
        <dbReference type="ARBA" id="ARBA00004141"/>
    </source>
</evidence>
<evidence type="ECO:0000259" key="9">
    <source>
        <dbReference type="PROSITE" id="PS50893"/>
    </source>
</evidence>
<dbReference type="PROSITE" id="PS00211">
    <property type="entry name" value="ABC_TRANSPORTER_1"/>
    <property type="match status" value="2"/>
</dbReference>
<dbReference type="PROSITE" id="PS50929">
    <property type="entry name" value="ABC_TM1F"/>
    <property type="match status" value="2"/>
</dbReference>
<keyword evidence="4" id="KW-0547">Nucleotide-binding</keyword>
<name>A0A6A6X0R2_9PLEO</name>
<dbReference type="FunFam" id="3.40.50.300:FF:001797">
    <property type="entry name" value="ABC transporter, putative"/>
    <property type="match status" value="1"/>
</dbReference>
<dbReference type="OrthoDB" id="6500128at2759"/>
<organism evidence="11 12">
    <name type="scientific">Melanomma pulvis-pyrius CBS 109.77</name>
    <dbReference type="NCBI Taxonomy" id="1314802"/>
    <lineage>
        <taxon>Eukaryota</taxon>
        <taxon>Fungi</taxon>
        <taxon>Dikarya</taxon>
        <taxon>Ascomycota</taxon>
        <taxon>Pezizomycotina</taxon>
        <taxon>Dothideomycetes</taxon>
        <taxon>Pleosporomycetidae</taxon>
        <taxon>Pleosporales</taxon>
        <taxon>Melanommataceae</taxon>
        <taxon>Melanomma</taxon>
    </lineage>
</organism>
<feature type="transmembrane region" description="Helical" evidence="8">
    <location>
        <begin position="165"/>
        <end position="186"/>
    </location>
</feature>
<keyword evidence="7 8" id="KW-0472">Membrane</keyword>
<comment type="similarity">
    <text evidence="2">Belongs to the ABC transporter superfamily. ABCB family. Multidrug resistance exporter (TC 3.A.1.201) subfamily.</text>
</comment>
<accession>A0A6A6X0R2</accession>
<feature type="transmembrane region" description="Helical" evidence="8">
    <location>
        <begin position="780"/>
        <end position="804"/>
    </location>
</feature>
<evidence type="ECO:0000256" key="5">
    <source>
        <dbReference type="ARBA" id="ARBA00022840"/>
    </source>
</evidence>
<dbReference type="SUPFAM" id="SSF52540">
    <property type="entry name" value="P-loop containing nucleoside triphosphate hydrolases"/>
    <property type="match status" value="2"/>
</dbReference>